<organism evidence="1 2">
    <name type="scientific">Megasphaera stantonii</name>
    <dbReference type="NCBI Taxonomy" id="2144175"/>
    <lineage>
        <taxon>Bacteria</taxon>
        <taxon>Bacillati</taxon>
        <taxon>Bacillota</taxon>
        <taxon>Negativicutes</taxon>
        <taxon>Veillonellales</taxon>
        <taxon>Veillonellaceae</taxon>
        <taxon>Megasphaera</taxon>
    </lineage>
</organism>
<dbReference type="InterPro" id="IPR014997">
    <property type="entry name" value="DUF1847"/>
</dbReference>
<dbReference type="RefSeq" id="WP_107195576.1">
    <property type="nucleotide sequence ID" value="NZ_CP029462.1"/>
</dbReference>
<dbReference type="OrthoDB" id="9795204at2"/>
<dbReference type="KEGG" id="meg:DKB62_10525"/>
<gene>
    <name evidence="1" type="ORF">DKB62_10525</name>
</gene>
<evidence type="ECO:0000313" key="1">
    <source>
        <dbReference type="EMBL" id="AXL21962.1"/>
    </source>
</evidence>
<dbReference type="EMBL" id="CP029462">
    <property type="protein sequence ID" value="AXL21962.1"/>
    <property type="molecule type" value="Genomic_DNA"/>
</dbReference>
<name>A0A346B1G9_9FIRM</name>
<dbReference type="Pfam" id="PF08901">
    <property type="entry name" value="DUF1847"/>
    <property type="match status" value="1"/>
</dbReference>
<keyword evidence="2" id="KW-1185">Reference proteome</keyword>
<sequence length="207" mass="23045">MAERTLSCADCGVVNCNVMNKEYPDFCVTTHMNQEVKREALALYEEEDNRKVMQTAAGVECDGYLKWCRVQETIEFAKRMNFHKIGIATCVGLIQETRMLAGILRKHGFEVFGMACKAGAVPKVELGIDEKCNAVGVNACNPILQAKMLNAKHTDMNIVMGLCVGHDSLFYKYSEALTTTLVVKDRVTGHNPVAALYTSQSYYKTKL</sequence>
<reference evidence="1 2" key="1">
    <citation type="submission" date="2018-05" db="EMBL/GenBank/DDBJ databases">
        <title>Complete genome sequence of Megasphaera sp. AJH120T, isolated from the ceca of a chicken.</title>
        <authorList>
            <person name="Maki J."/>
            <person name="Looft T."/>
        </authorList>
    </citation>
    <scope>NUCLEOTIDE SEQUENCE [LARGE SCALE GENOMIC DNA]</scope>
    <source>
        <strain evidence="1 2">AJH120</strain>
    </source>
</reference>
<dbReference type="Proteomes" id="UP000254337">
    <property type="component" value="Chromosome"/>
</dbReference>
<dbReference type="AlphaFoldDB" id="A0A346B1G9"/>
<evidence type="ECO:0000313" key="2">
    <source>
        <dbReference type="Proteomes" id="UP000254337"/>
    </source>
</evidence>
<proteinExistence type="predicted"/>
<protein>
    <submittedName>
        <fullName evidence="1">DUF1847 domain-containing protein</fullName>
    </submittedName>
</protein>
<accession>A0A346B1G9</accession>